<feature type="compositionally biased region" description="Acidic residues" evidence="1">
    <location>
        <begin position="266"/>
        <end position="284"/>
    </location>
</feature>
<feature type="compositionally biased region" description="Basic and acidic residues" evidence="1">
    <location>
        <begin position="26"/>
        <end position="37"/>
    </location>
</feature>
<dbReference type="Proteomes" id="UP001461498">
    <property type="component" value="Unassembled WGS sequence"/>
</dbReference>
<feature type="compositionally biased region" description="Polar residues" evidence="1">
    <location>
        <begin position="218"/>
        <end position="228"/>
    </location>
</feature>
<feature type="compositionally biased region" description="Basic and acidic residues" evidence="1">
    <location>
        <begin position="130"/>
        <end position="153"/>
    </location>
</feature>
<comment type="caution">
    <text evidence="2">The sequence shown here is derived from an EMBL/GenBank/DDBJ whole genome shotgun (WGS) entry which is preliminary data.</text>
</comment>
<dbReference type="EMBL" id="JAPXFL010000009">
    <property type="protein sequence ID" value="KAK9502037.1"/>
    <property type="molecule type" value="Genomic_DNA"/>
</dbReference>
<feature type="compositionally biased region" description="Basic and acidic residues" evidence="1">
    <location>
        <begin position="247"/>
        <end position="265"/>
    </location>
</feature>
<feature type="region of interest" description="Disordered" evidence="1">
    <location>
        <begin position="472"/>
        <end position="491"/>
    </location>
</feature>
<reference evidence="2 3" key="1">
    <citation type="submission" date="2022-12" db="EMBL/GenBank/DDBJ databases">
        <title>Chromosome-level genome assembly of true bugs.</title>
        <authorList>
            <person name="Ma L."/>
            <person name="Li H."/>
        </authorList>
    </citation>
    <scope>NUCLEOTIDE SEQUENCE [LARGE SCALE GENOMIC DNA]</scope>
    <source>
        <strain evidence="2">Lab_2022b</strain>
    </source>
</reference>
<feature type="compositionally biased region" description="Basic and acidic residues" evidence="1">
    <location>
        <begin position="161"/>
        <end position="179"/>
    </location>
</feature>
<dbReference type="AlphaFoldDB" id="A0AAW1CUJ7"/>
<feature type="region of interest" description="Disordered" evidence="1">
    <location>
        <begin position="315"/>
        <end position="408"/>
    </location>
</feature>
<sequence>MGTRQRSQLPIRDSRNHLQNPNTESTIKDNKVPKDLKLVSSGKNRLKASNNIPPHLGVPPLTPLHRLRKFKEIRDRNIKKSSFGKAATISKQKKNKMSVDVEKDDTSKGRRSLKEVKGTKDQISNGTQENGDKINDISAKKDDENPHVDENREMNGSQETGHSDKPIETEAEKLVKSEAPKSPQQIDSEESKQIENEKSKQNEIEKSKQPESEKKSLQIENEQNNTDKITSDKEEQNVVQENEITADETKDRKTDNSKESNKKIEIEDDIDDEEIEVLDLDTDEGENRDTDYESFSNDEPQEKVKILRRSFRLEEIRGKAAASTTAPTSSTRASTSKQSVEKPAEIEEKVSSLSPETIRRIKSRRVEGRRSLWQSTGVHRKRKYDDNEDYSSGYGKKQASHGTPSVSSPGWKFISSPFTRFWTPVSSPAPGSTPYKSFSESYSQNDIEDSLAVNVDDKSLYNKLNDSEFDDISLNSTESTASNSSWRCNIM</sequence>
<proteinExistence type="predicted"/>
<organism evidence="2 3">
    <name type="scientific">Rhynocoris fuscipes</name>
    <dbReference type="NCBI Taxonomy" id="488301"/>
    <lineage>
        <taxon>Eukaryota</taxon>
        <taxon>Metazoa</taxon>
        <taxon>Ecdysozoa</taxon>
        <taxon>Arthropoda</taxon>
        <taxon>Hexapoda</taxon>
        <taxon>Insecta</taxon>
        <taxon>Pterygota</taxon>
        <taxon>Neoptera</taxon>
        <taxon>Paraneoptera</taxon>
        <taxon>Hemiptera</taxon>
        <taxon>Heteroptera</taxon>
        <taxon>Panheteroptera</taxon>
        <taxon>Cimicomorpha</taxon>
        <taxon>Reduviidae</taxon>
        <taxon>Harpactorinae</taxon>
        <taxon>Harpactorini</taxon>
        <taxon>Rhynocoris</taxon>
    </lineage>
</organism>
<evidence type="ECO:0000313" key="3">
    <source>
        <dbReference type="Proteomes" id="UP001461498"/>
    </source>
</evidence>
<evidence type="ECO:0000313" key="2">
    <source>
        <dbReference type="EMBL" id="KAK9502037.1"/>
    </source>
</evidence>
<feature type="region of interest" description="Disordered" evidence="1">
    <location>
        <begin position="1"/>
        <end position="303"/>
    </location>
</feature>
<keyword evidence="3" id="KW-1185">Reference proteome</keyword>
<feature type="compositionally biased region" description="Basic and acidic residues" evidence="1">
    <location>
        <begin position="97"/>
        <end position="120"/>
    </location>
</feature>
<feature type="compositionally biased region" description="Polar residues" evidence="1">
    <location>
        <begin position="473"/>
        <end position="491"/>
    </location>
</feature>
<gene>
    <name evidence="2" type="ORF">O3M35_012644</name>
</gene>
<feature type="compositionally biased region" description="Basic and acidic residues" evidence="1">
    <location>
        <begin position="339"/>
        <end position="350"/>
    </location>
</feature>
<feature type="compositionally biased region" description="Polar residues" evidence="1">
    <location>
        <begin position="41"/>
        <end position="52"/>
    </location>
</feature>
<name>A0AAW1CUJ7_9HEMI</name>
<protein>
    <submittedName>
        <fullName evidence="2">Uncharacterized protein</fullName>
    </submittedName>
</protein>
<feature type="compositionally biased region" description="Low complexity" evidence="1">
    <location>
        <begin position="320"/>
        <end position="336"/>
    </location>
</feature>
<evidence type="ECO:0000256" key="1">
    <source>
        <dbReference type="SAM" id="MobiDB-lite"/>
    </source>
</evidence>
<feature type="compositionally biased region" description="Basic and acidic residues" evidence="1">
    <location>
        <begin position="189"/>
        <end position="217"/>
    </location>
</feature>
<accession>A0AAW1CUJ7</accession>